<dbReference type="Proteomes" id="UP000320011">
    <property type="component" value="Unassembled WGS sequence"/>
</dbReference>
<evidence type="ECO:0000313" key="1">
    <source>
        <dbReference type="EMBL" id="TVT13791.1"/>
    </source>
</evidence>
<dbReference type="OrthoDB" id="4870610at2"/>
<keyword evidence="2" id="KW-1185">Reference proteome</keyword>
<organism evidence="1 2">
    <name type="scientific">Amycolatopsis rhizosphaerae</name>
    <dbReference type="NCBI Taxonomy" id="2053003"/>
    <lineage>
        <taxon>Bacteria</taxon>
        <taxon>Bacillati</taxon>
        <taxon>Actinomycetota</taxon>
        <taxon>Actinomycetes</taxon>
        <taxon>Pseudonocardiales</taxon>
        <taxon>Pseudonocardiaceae</taxon>
        <taxon>Amycolatopsis</taxon>
    </lineage>
</organism>
<evidence type="ECO:0000313" key="2">
    <source>
        <dbReference type="Proteomes" id="UP000320011"/>
    </source>
</evidence>
<accession>A0A557ZP51</accession>
<comment type="caution">
    <text evidence="1">The sequence shown here is derived from an EMBL/GenBank/DDBJ whole genome shotgun (WGS) entry which is preliminary data.</text>
</comment>
<evidence type="ECO:0008006" key="3">
    <source>
        <dbReference type="Google" id="ProtNLM"/>
    </source>
</evidence>
<sequence>MDSKTIWRRCQPGGPWRRLLPGIILLENGTPTDDQRIVAALVYAGATAMITGSHACLRHGLRRSELPGLERVHVLISHEKRRVSSEFLTVERTAVLPCPVIRNGVPLAPLVRATTDAARRLRERDSASKLFIEAIQRGRCVPAALLAELNAGTKRGTALPRRILSEVHRLRSVAELHAKVLGSGLDVPPSHWNVGIVDSCGNYLGRPDGWWDDVALAWEIDSVEFHYSPHDYARTLERNSKYAGAGIIVVQTLPSRLQSDPGGALAELKAAYAAAKARPRPAVKIARPLP</sequence>
<gene>
    <name evidence="1" type="ORF">FNH05_37525</name>
</gene>
<dbReference type="EMBL" id="VJWX01000867">
    <property type="protein sequence ID" value="TVT13791.1"/>
    <property type="molecule type" value="Genomic_DNA"/>
</dbReference>
<reference evidence="1 2" key="1">
    <citation type="submission" date="2019-07" db="EMBL/GenBank/DDBJ databases">
        <authorList>
            <person name="Duangmal K."/>
            <person name="Teo W.F.A."/>
        </authorList>
    </citation>
    <scope>NUCLEOTIDE SEQUENCE [LARGE SCALE GENOMIC DNA]</scope>
    <source>
        <strain evidence="1 2">TBRC 6029</strain>
    </source>
</reference>
<protein>
    <recommendedName>
        <fullName evidence="3">DUF559 domain-containing protein</fullName>
    </recommendedName>
</protein>
<reference evidence="1 2" key="2">
    <citation type="submission" date="2019-08" db="EMBL/GenBank/DDBJ databases">
        <title>Amycolatopsis acidicola sp. nov., isolated from peat swamp forest soil.</title>
        <authorList>
            <person name="Srisuk N."/>
        </authorList>
    </citation>
    <scope>NUCLEOTIDE SEQUENCE [LARGE SCALE GENOMIC DNA]</scope>
    <source>
        <strain evidence="1 2">TBRC 6029</strain>
    </source>
</reference>
<dbReference type="AlphaFoldDB" id="A0A557ZP51"/>
<name>A0A557ZP51_9PSEU</name>
<proteinExistence type="predicted"/>